<gene>
    <name evidence="2" type="ORF">CVT24_005449</name>
</gene>
<dbReference type="EMBL" id="NHTK01001304">
    <property type="protein sequence ID" value="PPR00598.1"/>
    <property type="molecule type" value="Genomic_DNA"/>
</dbReference>
<organism evidence="2 3">
    <name type="scientific">Panaeolus cyanescens</name>
    <dbReference type="NCBI Taxonomy" id="181874"/>
    <lineage>
        <taxon>Eukaryota</taxon>
        <taxon>Fungi</taxon>
        <taxon>Dikarya</taxon>
        <taxon>Basidiomycota</taxon>
        <taxon>Agaricomycotina</taxon>
        <taxon>Agaricomycetes</taxon>
        <taxon>Agaricomycetidae</taxon>
        <taxon>Agaricales</taxon>
        <taxon>Agaricineae</taxon>
        <taxon>Galeropsidaceae</taxon>
        <taxon>Panaeolus</taxon>
    </lineage>
</organism>
<keyword evidence="3" id="KW-1185">Reference proteome</keyword>
<evidence type="ECO:0000313" key="2">
    <source>
        <dbReference type="EMBL" id="PPR00598.1"/>
    </source>
</evidence>
<name>A0A409YC65_9AGAR</name>
<dbReference type="AlphaFoldDB" id="A0A409YC65"/>
<comment type="caution">
    <text evidence="2">The sequence shown here is derived from an EMBL/GenBank/DDBJ whole genome shotgun (WGS) entry which is preliminary data.</text>
</comment>
<dbReference type="Proteomes" id="UP000284842">
    <property type="component" value="Unassembled WGS sequence"/>
</dbReference>
<reference evidence="2 3" key="1">
    <citation type="journal article" date="2018" name="Evol. Lett.">
        <title>Horizontal gene cluster transfer increased hallucinogenic mushroom diversity.</title>
        <authorList>
            <person name="Reynolds H.T."/>
            <person name="Vijayakumar V."/>
            <person name="Gluck-Thaler E."/>
            <person name="Korotkin H.B."/>
            <person name="Matheny P.B."/>
            <person name="Slot J.C."/>
        </authorList>
    </citation>
    <scope>NUCLEOTIDE SEQUENCE [LARGE SCALE GENOMIC DNA]</scope>
    <source>
        <strain evidence="2 3">2629</strain>
    </source>
</reference>
<proteinExistence type="predicted"/>
<feature type="region of interest" description="Disordered" evidence="1">
    <location>
        <begin position="86"/>
        <end position="110"/>
    </location>
</feature>
<accession>A0A409YC65</accession>
<dbReference type="OrthoDB" id="10575817at2759"/>
<protein>
    <submittedName>
        <fullName evidence="2">Uncharacterized protein</fullName>
    </submittedName>
</protein>
<evidence type="ECO:0000313" key="3">
    <source>
        <dbReference type="Proteomes" id="UP000284842"/>
    </source>
</evidence>
<sequence>MALPVDVQEALHVLYRYVARNSGPHDNANQDIVDAWRHFDSWIGYLHQETVGVMHASEIDGARDTPMEVVDLDNVEQHILPYIDDVEEEPTQPAQPEEADEEEPPRPPTDWPKVLRAFNKLDKPIVKLVAADVYRFSAQPRKKTQRVEEELAFLRMMRGYRPSESWEVMKQRIPEDVLSGLVMGVVENVFEDRDIDEIEGESAKWFFDQEKRVQRLDAMSRGSGIYAGIVYRIEALRFAKHWKDLGFTNWGRALKKEFRIQLFEAKYPFAKQNLSPAIYERQFDTFTSHHEKVIINRNQLLRVFEKHHIAAIIDPFWVNPLNLEKNTTGRSKRFTQTLADFLANFEPNPQQLAHNVRFFKQFVKVIHDSDELPDLIEGFLEENQY</sequence>
<evidence type="ECO:0000256" key="1">
    <source>
        <dbReference type="SAM" id="MobiDB-lite"/>
    </source>
</evidence>
<dbReference type="InParanoid" id="A0A409YC65"/>